<feature type="region of interest" description="Disordered" evidence="6">
    <location>
        <begin position="1"/>
        <end position="49"/>
    </location>
</feature>
<keyword evidence="4" id="KW-0862">Zinc</keyword>
<dbReference type="SUPFAM" id="SSF102712">
    <property type="entry name" value="JAB1/MPN domain"/>
    <property type="match status" value="1"/>
</dbReference>
<dbReference type="PROSITE" id="PS01302">
    <property type="entry name" value="UPF0758"/>
    <property type="match status" value="1"/>
</dbReference>
<organism evidence="8 9">
    <name type="scientific">Limnohabitans planktonicus II-D5</name>
    <dbReference type="NCBI Taxonomy" id="1293045"/>
    <lineage>
        <taxon>Bacteria</taxon>
        <taxon>Pseudomonadati</taxon>
        <taxon>Pseudomonadota</taxon>
        <taxon>Betaproteobacteria</taxon>
        <taxon>Burkholderiales</taxon>
        <taxon>Comamonadaceae</taxon>
        <taxon>Limnohabitans</taxon>
    </lineage>
</organism>
<evidence type="ECO:0000259" key="7">
    <source>
        <dbReference type="PROSITE" id="PS50249"/>
    </source>
</evidence>
<dbReference type="GO" id="GO:0006508">
    <property type="term" value="P:proteolysis"/>
    <property type="evidence" value="ECO:0007669"/>
    <property type="project" value="UniProtKB-KW"/>
</dbReference>
<dbReference type="Proteomes" id="UP000037507">
    <property type="component" value="Unassembled WGS sequence"/>
</dbReference>
<dbReference type="AlphaFoldDB" id="A0A2T7U8A9"/>
<dbReference type="InterPro" id="IPR025657">
    <property type="entry name" value="RadC_JAB"/>
</dbReference>
<reference evidence="8" key="1">
    <citation type="submission" date="2017-04" db="EMBL/GenBank/DDBJ databases">
        <title>Unexpected and diverse lifestyles within the genus Limnohabitans.</title>
        <authorList>
            <person name="Kasalicky V."/>
            <person name="Mehrshad M."/>
            <person name="Andrei S.-A."/>
            <person name="Salcher M."/>
            <person name="Kratochvilova H."/>
            <person name="Simek K."/>
            <person name="Ghai R."/>
        </authorList>
    </citation>
    <scope>NUCLEOTIDE SEQUENCE [LARGE SCALE GENOMIC DNA]</scope>
    <source>
        <strain evidence="8">II-D5</strain>
    </source>
</reference>
<keyword evidence="3" id="KW-0378">Hydrolase</keyword>
<keyword evidence="1" id="KW-0645">Protease</keyword>
<dbReference type="PROSITE" id="PS50249">
    <property type="entry name" value="MPN"/>
    <property type="match status" value="1"/>
</dbReference>
<comment type="caution">
    <text evidence="8">The sequence shown here is derived from an EMBL/GenBank/DDBJ whole genome shotgun (WGS) entry which is preliminary data.</text>
</comment>
<evidence type="ECO:0000256" key="5">
    <source>
        <dbReference type="ARBA" id="ARBA00023049"/>
    </source>
</evidence>
<dbReference type="PANTHER" id="PTHR30471">
    <property type="entry name" value="DNA REPAIR PROTEIN RADC"/>
    <property type="match status" value="1"/>
</dbReference>
<sequence>MTTKTTTTRRASKAKERPPTALIDALQAVPTATPPSPRQRAPRKDPGRCAVPAHREAAGVLSARYTMPDHERAVIDAALTILGGYLRQPGAAMHTPDAVQKYLRLHLANERRELFGVMFMDCQNRVIAFEVMFVGTLSQTSVYPREVVLAALGHEAAAVFLVHNHPSGSVQPSRADEHLTATLKHALSVVDVRVLDHVIVGGAAALSMAEMGLM</sequence>
<dbReference type="InterPro" id="IPR001405">
    <property type="entry name" value="UPF0758"/>
</dbReference>
<name>A0A2T7U8A9_9BURK</name>
<dbReference type="GO" id="GO:0008237">
    <property type="term" value="F:metallopeptidase activity"/>
    <property type="evidence" value="ECO:0007669"/>
    <property type="project" value="UniProtKB-KW"/>
</dbReference>
<keyword evidence="2" id="KW-0479">Metal-binding</keyword>
<dbReference type="Gene3D" id="3.40.140.10">
    <property type="entry name" value="Cytidine Deaminase, domain 2"/>
    <property type="match status" value="1"/>
</dbReference>
<proteinExistence type="predicted"/>
<evidence type="ECO:0000313" key="8">
    <source>
        <dbReference type="EMBL" id="PVE40908.1"/>
    </source>
</evidence>
<dbReference type="PANTHER" id="PTHR30471:SF3">
    <property type="entry name" value="UPF0758 PROTEIN YEES-RELATED"/>
    <property type="match status" value="1"/>
</dbReference>
<gene>
    <name evidence="8" type="ORF">H663_020035</name>
</gene>
<dbReference type="InterPro" id="IPR020891">
    <property type="entry name" value="UPF0758_CS"/>
</dbReference>
<dbReference type="OrthoDB" id="9804482at2"/>
<accession>A0A2T7U8A9</accession>
<feature type="domain" description="MPN" evidence="7">
    <location>
        <begin position="92"/>
        <end position="214"/>
    </location>
</feature>
<evidence type="ECO:0000256" key="6">
    <source>
        <dbReference type="SAM" id="MobiDB-lite"/>
    </source>
</evidence>
<protein>
    <recommendedName>
        <fullName evidence="7">MPN domain-containing protein</fullName>
    </recommendedName>
</protein>
<evidence type="ECO:0000256" key="4">
    <source>
        <dbReference type="ARBA" id="ARBA00022833"/>
    </source>
</evidence>
<evidence type="ECO:0000256" key="3">
    <source>
        <dbReference type="ARBA" id="ARBA00022801"/>
    </source>
</evidence>
<dbReference type="GO" id="GO:0046872">
    <property type="term" value="F:metal ion binding"/>
    <property type="evidence" value="ECO:0007669"/>
    <property type="project" value="UniProtKB-KW"/>
</dbReference>
<keyword evidence="5" id="KW-0482">Metalloprotease</keyword>
<dbReference type="EMBL" id="LFYT02000053">
    <property type="protein sequence ID" value="PVE40908.1"/>
    <property type="molecule type" value="Genomic_DNA"/>
</dbReference>
<dbReference type="CDD" id="cd08071">
    <property type="entry name" value="MPN_DUF2466"/>
    <property type="match status" value="1"/>
</dbReference>
<dbReference type="InterPro" id="IPR037518">
    <property type="entry name" value="MPN"/>
</dbReference>
<dbReference type="Pfam" id="PF04002">
    <property type="entry name" value="RadC"/>
    <property type="match status" value="1"/>
</dbReference>
<evidence type="ECO:0000256" key="2">
    <source>
        <dbReference type="ARBA" id="ARBA00022723"/>
    </source>
</evidence>
<evidence type="ECO:0000256" key="1">
    <source>
        <dbReference type="ARBA" id="ARBA00022670"/>
    </source>
</evidence>
<evidence type="ECO:0000313" key="9">
    <source>
        <dbReference type="Proteomes" id="UP000037507"/>
    </source>
</evidence>
<keyword evidence="9" id="KW-1185">Reference proteome</keyword>